<dbReference type="EMBL" id="HACA01025003">
    <property type="protein sequence ID" value="CDW42364.1"/>
    <property type="molecule type" value="Transcribed_RNA"/>
</dbReference>
<proteinExistence type="predicted"/>
<reference evidence="1" key="1">
    <citation type="submission" date="2014-05" db="EMBL/GenBank/DDBJ databases">
        <authorList>
            <person name="Chronopoulou M."/>
        </authorList>
    </citation>
    <scope>NUCLEOTIDE SEQUENCE</scope>
    <source>
        <tissue evidence="1">Whole organism</tissue>
    </source>
</reference>
<dbReference type="AlphaFoldDB" id="A0A0K2UVW5"/>
<organism evidence="1">
    <name type="scientific">Lepeophtheirus salmonis</name>
    <name type="common">Salmon louse</name>
    <name type="synonym">Caligus salmonis</name>
    <dbReference type="NCBI Taxonomy" id="72036"/>
    <lineage>
        <taxon>Eukaryota</taxon>
        <taxon>Metazoa</taxon>
        <taxon>Ecdysozoa</taxon>
        <taxon>Arthropoda</taxon>
        <taxon>Crustacea</taxon>
        <taxon>Multicrustacea</taxon>
        <taxon>Hexanauplia</taxon>
        <taxon>Copepoda</taxon>
        <taxon>Siphonostomatoida</taxon>
        <taxon>Caligidae</taxon>
        <taxon>Lepeophtheirus</taxon>
    </lineage>
</organism>
<accession>A0A0K2UVW5</accession>
<name>A0A0K2UVW5_LEPSM</name>
<evidence type="ECO:0000313" key="1">
    <source>
        <dbReference type="EMBL" id="CDW42364.1"/>
    </source>
</evidence>
<sequence>MVTSEIGLNQRWKKGLILQVQVKSQDHEYF</sequence>
<protein>
    <submittedName>
        <fullName evidence="1">Uncharacterized protein</fullName>
    </submittedName>
</protein>